<dbReference type="GO" id="GO:0006412">
    <property type="term" value="P:translation"/>
    <property type="evidence" value="ECO:0007669"/>
    <property type="project" value="TreeGrafter"/>
</dbReference>
<evidence type="ECO:0000313" key="5">
    <source>
        <dbReference type="EMBL" id="EQD68160.1"/>
    </source>
</evidence>
<dbReference type="Pfam" id="PF02576">
    <property type="entry name" value="RimP_N"/>
    <property type="match status" value="1"/>
</dbReference>
<dbReference type="PANTHER" id="PTHR33867:SF1">
    <property type="entry name" value="RIBOSOME MATURATION FACTOR RIMP"/>
    <property type="match status" value="1"/>
</dbReference>
<dbReference type="Gene3D" id="2.30.30.180">
    <property type="entry name" value="Ribosome maturation factor RimP, C-terminal domain"/>
    <property type="match status" value="1"/>
</dbReference>
<evidence type="ECO:0000259" key="3">
    <source>
        <dbReference type="Pfam" id="PF02576"/>
    </source>
</evidence>
<dbReference type="Pfam" id="PF17384">
    <property type="entry name" value="DUF150_C"/>
    <property type="match status" value="1"/>
</dbReference>
<dbReference type="HAMAP" id="MF_01077">
    <property type="entry name" value="RimP"/>
    <property type="match status" value="1"/>
</dbReference>
<dbReference type="SUPFAM" id="SSF75420">
    <property type="entry name" value="YhbC-like, N-terminal domain"/>
    <property type="match status" value="1"/>
</dbReference>
<gene>
    <name evidence="5" type="ORF">B1B_05671</name>
</gene>
<dbReference type="InterPro" id="IPR003728">
    <property type="entry name" value="Ribosome_maturation_RimP"/>
</dbReference>
<evidence type="ECO:0000259" key="4">
    <source>
        <dbReference type="Pfam" id="PF17384"/>
    </source>
</evidence>
<dbReference type="PANTHER" id="PTHR33867">
    <property type="entry name" value="RIBOSOME MATURATION FACTOR RIMP"/>
    <property type="match status" value="1"/>
</dbReference>
<dbReference type="FunFam" id="3.30.300.70:FF:000001">
    <property type="entry name" value="Ribosome maturation factor RimP"/>
    <property type="match status" value="1"/>
</dbReference>
<dbReference type="InterPro" id="IPR028989">
    <property type="entry name" value="RimP_N"/>
</dbReference>
<feature type="domain" description="Ribosome maturation factor RimP N-terminal" evidence="3">
    <location>
        <begin position="12"/>
        <end position="82"/>
    </location>
</feature>
<keyword evidence="1" id="KW-0963">Cytoplasm</keyword>
<dbReference type="InterPro" id="IPR036847">
    <property type="entry name" value="RimP_C_sf"/>
</dbReference>
<evidence type="ECO:0000256" key="2">
    <source>
        <dbReference type="ARBA" id="ARBA00022517"/>
    </source>
</evidence>
<dbReference type="AlphaFoldDB" id="T1CJY4"/>
<reference evidence="5" key="1">
    <citation type="submission" date="2013-08" db="EMBL/GenBank/DDBJ databases">
        <authorList>
            <person name="Mendez C."/>
            <person name="Richter M."/>
            <person name="Ferrer M."/>
            <person name="Sanchez J."/>
        </authorList>
    </citation>
    <scope>NUCLEOTIDE SEQUENCE</scope>
</reference>
<dbReference type="Gene3D" id="3.30.300.70">
    <property type="entry name" value="RimP-like superfamily, N-terminal"/>
    <property type="match status" value="1"/>
</dbReference>
<proteinExistence type="inferred from homology"/>
<organism evidence="5">
    <name type="scientific">mine drainage metagenome</name>
    <dbReference type="NCBI Taxonomy" id="410659"/>
    <lineage>
        <taxon>unclassified sequences</taxon>
        <taxon>metagenomes</taxon>
        <taxon>ecological metagenomes</taxon>
    </lineage>
</organism>
<protein>
    <submittedName>
        <fullName evidence="5">Protein belonging to Uncharacterized protein family UPF0090</fullName>
    </submittedName>
</protein>
<dbReference type="GO" id="GO:0005829">
    <property type="term" value="C:cytosol"/>
    <property type="evidence" value="ECO:0007669"/>
    <property type="project" value="TreeGrafter"/>
</dbReference>
<feature type="domain" description="Ribosome maturation factor RimP C-terminal" evidence="4">
    <location>
        <begin position="87"/>
        <end position="150"/>
    </location>
</feature>
<evidence type="ECO:0000256" key="1">
    <source>
        <dbReference type="ARBA" id="ARBA00022490"/>
    </source>
</evidence>
<dbReference type="GO" id="GO:0000028">
    <property type="term" value="P:ribosomal small subunit assembly"/>
    <property type="evidence" value="ECO:0007669"/>
    <property type="project" value="TreeGrafter"/>
</dbReference>
<name>T1CJY4_9ZZZZ</name>
<sequence>MAHALYARLIGLLEPEIQSLGYDLVEIDVALTRNGGVLRVYIDQSSGISLDDCEKVSRAVTGVLDVEDPIQHAYHLEVSSPGPDRPLRRKTDFERYLGHLVRLRFGEPVEGRSRLTGRLGAIEPDGLSLDADGAVYRIPWKNIDKARLVPDY</sequence>
<keyword evidence="2" id="KW-0690">Ribosome biogenesis</keyword>
<dbReference type="SUPFAM" id="SSF74942">
    <property type="entry name" value="YhbC-like, C-terminal domain"/>
    <property type="match status" value="1"/>
</dbReference>
<dbReference type="InterPro" id="IPR028998">
    <property type="entry name" value="RimP_C"/>
</dbReference>
<dbReference type="InterPro" id="IPR035956">
    <property type="entry name" value="RimP_N_sf"/>
</dbReference>
<dbReference type="CDD" id="cd01734">
    <property type="entry name" value="YlxS_C"/>
    <property type="match status" value="1"/>
</dbReference>
<reference evidence="5" key="2">
    <citation type="journal article" date="2014" name="ISME J.">
        <title>Microbial stratification in low pH oxic and suboxic macroscopic growths along an acid mine drainage.</title>
        <authorList>
            <person name="Mendez-Garcia C."/>
            <person name="Mesa V."/>
            <person name="Sprenger R.R."/>
            <person name="Richter M."/>
            <person name="Diez M.S."/>
            <person name="Solano J."/>
            <person name="Bargiela R."/>
            <person name="Golyshina O.V."/>
            <person name="Manteca A."/>
            <person name="Ramos J.L."/>
            <person name="Gallego J.R."/>
            <person name="Llorente I."/>
            <person name="Martins Dos Santos V.A."/>
            <person name="Jensen O.N."/>
            <person name="Pelaez A.I."/>
            <person name="Sanchez J."/>
            <person name="Ferrer M."/>
        </authorList>
    </citation>
    <scope>NUCLEOTIDE SEQUENCE</scope>
</reference>
<comment type="caution">
    <text evidence="5">The sequence shown here is derived from an EMBL/GenBank/DDBJ whole genome shotgun (WGS) entry which is preliminary data.</text>
</comment>
<dbReference type="EMBL" id="AUZY01003599">
    <property type="protein sequence ID" value="EQD68160.1"/>
    <property type="molecule type" value="Genomic_DNA"/>
</dbReference>
<accession>T1CJY4</accession>